<dbReference type="GO" id="GO:0016779">
    <property type="term" value="F:nucleotidyltransferase activity"/>
    <property type="evidence" value="ECO:0007669"/>
    <property type="project" value="UniProtKB-ARBA"/>
</dbReference>
<evidence type="ECO:0000313" key="4">
    <source>
        <dbReference type="Proteomes" id="UP000316905"/>
    </source>
</evidence>
<dbReference type="Pfam" id="PF12804">
    <property type="entry name" value="NTP_transf_3"/>
    <property type="match status" value="1"/>
</dbReference>
<comment type="caution">
    <text evidence="3">The sequence shown here is derived from an EMBL/GenBank/DDBJ whole genome shotgun (WGS) entry which is preliminary data.</text>
</comment>
<dbReference type="EMBL" id="VLKY01000003">
    <property type="protein sequence ID" value="TWI56725.1"/>
    <property type="molecule type" value="Genomic_DNA"/>
</dbReference>
<gene>
    <name evidence="3" type="ORF">IQ22_01177</name>
</gene>
<keyword evidence="3" id="KW-0808">Transferase</keyword>
<dbReference type="InterPro" id="IPR025877">
    <property type="entry name" value="MobA-like_NTP_Trfase"/>
</dbReference>
<keyword evidence="4" id="KW-1185">Reference proteome</keyword>
<dbReference type="Gene3D" id="3.90.550.10">
    <property type="entry name" value="Spore Coat Polysaccharide Biosynthesis Protein SpsA, Chain A"/>
    <property type="match status" value="1"/>
</dbReference>
<organism evidence="3 4">
    <name type="scientific">Pseudomonas duriflava</name>
    <dbReference type="NCBI Taxonomy" id="459528"/>
    <lineage>
        <taxon>Bacteria</taxon>
        <taxon>Pseudomonadati</taxon>
        <taxon>Pseudomonadota</taxon>
        <taxon>Gammaproteobacteria</taxon>
        <taxon>Pseudomonadales</taxon>
        <taxon>Pseudomonadaceae</taxon>
        <taxon>Pseudomonas</taxon>
    </lineage>
</organism>
<sequence>MAYAALVLSADRHAGDAVAVAAGVDCKALAPVGGVPMVRRVVHALQASPLIQRITLVGPSRALLHREPEIERLLEQAAIRWTANANSPSASTAQALAAEPPEQAVLVTTADHALLSPAIVNHFLEQAQQSHCDFVVAVTRLDTVMARFPHTRRTAIRLRGGPYCGCNLFAFMTERGRTLAPFWRSIEQERKRPWRVIVGALGLGAIVRYLCGRLTLEQALARLSKKLGITIGVVVLPFAEAAVDVDTAADLSLVEKILAENASSIGTV</sequence>
<name>A0A562QJ32_9PSED</name>
<protein>
    <submittedName>
        <fullName evidence="3">MobA-like NTP transferase protein</fullName>
    </submittedName>
</protein>
<evidence type="ECO:0000313" key="3">
    <source>
        <dbReference type="EMBL" id="TWI56725.1"/>
    </source>
</evidence>
<accession>A0A562QJ32</accession>
<reference evidence="3 4" key="1">
    <citation type="journal article" date="2015" name="Stand. Genomic Sci.">
        <title>Genomic Encyclopedia of Bacterial and Archaeal Type Strains, Phase III: the genomes of soil and plant-associated and newly described type strains.</title>
        <authorList>
            <person name="Whitman W.B."/>
            <person name="Woyke T."/>
            <person name="Klenk H.P."/>
            <person name="Zhou Y."/>
            <person name="Lilburn T.G."/>
            <person name="Beck B.J."/>
            <person name="De Vos P."/>
            <person name="Vandamme P."/>
            <person name="Eisen J.A."/>
            <person name="Garrity G."/>
            <person name="Hugenholtz P."/>
            <person name="Kyrpides N.C."/>
        </authorList>
    </citation>
    <scope>NUCLEOTIDE SEQUENCE [LARGE SCALE GENOMIC DNA]</scope>
    <source>
        <strain evidence="3 4">CGMCC 1.6858</strain>
    </source>
</reference>
<keyword evidence="1" id="KW-0460">Magnesium</keyword>
<evidence type="ECO:0000256" key="1">
    <source>
        <dbReference type="ARBA" id="ARBA00022842"/>
    </source>
</evidence>
<evidence type="ECO:0000259" key="2">
    <source>
        <dbReference type="Pfam" id="PF12804"/>
    </source>
</evidence>
<dbReference type="AlphaFoldDB" id="A0A562QJ32"/>
<feature type="domain" description="MobA-like NTP transferase" evidence="2">
    <location>
        <begin position="26"/>
        <end position="140"/>
    </location>
</feature>
<dbReference type="SUPFAM" id="SSF53448">
    <property type="entry name" value="Nucleotide-diphospho-sugar transferases"/>
    <property type="match status" value="1"/>
</dbReference>
<dbReference type="Proteomes" id="UP000316905">
    <property type="component" value="Unassembled WGS sequence"/>
</dbReference>
<dbReference type="InterPro" id="IPR029044">
    <property type="entry name" value="Nucleotide-diphossugar_trans"/>
</dbReference>
<proteinExistence type="predicted"/>